<name>A0A7J7S279_MYOMY</name>
<evidence type="ECO:0000256" key="1">
    <source>
        <dbReference type="SAM" id="MobiDB-lite"/>
    </source>
</evidence>
<dbReference type="Proteomes" id="UP000527355">
    <property type="component" value="Unassembled WGS sequence"/>
</dbReference>
<comment type="caution">
    <text evidence="2">The sequence shown here is derived from an EMBL/GenBank/DDBJ whole genome shotgun (WGS) entry which is preliminary data.</text>
</comment>
<sequence length="134" mass="14904">MAVDQSPLRPADCESPCSAWQAGHSSSPPPGLWEPESMPNGRRESPGHFLQRERGAPILRTRQVGAANLPSLARSPSACPAQRGENSSARERCQRQPGQRQRPVSMEKKRLVLLLNFGLKKRRAFFKPAHDFPL</sequence>
<evidence type="ECO:0000313" key="2">
    <source>
        <dbReference type="EMBL" id="KAF6282479.1"/>
    </source>
</evidence>
<keyword evidence="3" id="KW-1185">Reference proteome</keyword>
<reference evidence="2 3" key="1">
    <citation type="journal article" date="2020" name="Nature">
        <title>Six reference-quality genomes reveal evolution of bat adaptations.</title>
        <authorList>
            <person name="Jebb D."/>
            <person name="Huang Z."/>
            <person name="Pippel M."/>
            <person name="Hughes G.M."/>
            <person name="Lavrichenko K."/>
            <person name="Devanna P."/>
            <person name="Winkler S."/>
            <person name="Jermiin L.S."/>
            <person name="Skirmuntt E.C."/>
            <person name="Katzourakis A."/>
            <person name="Burkitt-Gray L."/>
            <person name="Ray D.A."/>
            <person name="Sullivan K.A.M."/>
            <person name="Roscito J.G."/>
            <person name="Kirilenko B.M."/>
            <person name="Davalos L.M."/>
            <person name="Corthals A.P."/>
            <person name="Power M.L."/>
            <person name="Jones G."/>
            <person name="Ransome R.D."/>
            <person name="Dechmann D.K.N."/>
            <person name="Locatelli A.G."/>
            <person name="Puechmaille S.J."/>
            <person name="Fedrigo O."/>
            <person name="Jarvis E.D."/>
            <person name="Hiller M."/>
            <person name="Vernes S.C."/>
            <person name="Myers E.W."/>
            <person name="Teeling E.C."/>
        </authorList>
    </citation>
    <scope>NUCLEOTIDE SEQUENCE [LARGE SCALE GENOMIC DNA]</scope>
    <source>
        <strain evidence="2">MMyoMyo1</strain>
        <tissue evidence="2">Flight muscle</tissue>
    </source>
</reference>
<evidence type="ECO:0000313" key="3">
    <source>
        <dbReference type="Proteomes" id="UP000527355"/>
    </source>
</evidence>
<gene>
    <name evidence="2" type="ORF">mMyoMyo1_010115</name>
</gene>
<feature type="region of interest" description="Disordered" evidence="1">
    <location>
        <begin position="71"/>
        <end position="105"/>
    </location>
</feature>
<protein>
    <submittedName>
        <fullName evidence="2">Uncharacterized protein</fullName>
    </submittedName>
</protein>
<feature type="region of interest" description="Disordered" evidence="1">
    <location>
        <begin position="1"/>
        <end position="49"/>
    </location>
</feature>
<dbReference type="AlphaFoldDB" id="A0A7J7S279"/>
<proteinExistence type="predicted"/>
<dbReference type="EMBL" id="JABWUV010000020">
    <property type="protein sequence ID" value="KAF6282479.1"/>
    <property type="molecule type" value="Genomic_DNA"/>
</dbReference>
<accession>A0A7J7S279</accession>
<organism evidence="2 3">
    <name type="scientific">Myotis myotis</name>
    <name type="common">Greater mouse-eared bat</name>
    <name type="synonym">Vespertilio myotis</name>
    <dbReference type="NCBI Taxonomy" id="51298"/>
    <lineage>
        <taxon>Eukaryota</taxon>
        <taxon>Metazoa</taxon>
        <taxon>Chordata</taxon>
        <taxon>Craniata</taxon>
        <taxon>Vertebrata</taxon>
        <taxon>Euteleostomi</taxon>
        <taxon>Mammalia</taxon>
        <taxon>Eutheria</taxon>
        <taxon>Laurasiatheria</taxon>
        <taxon>Chiroptera</taxon>
        <taxon>Yangochiroptera</taxon>
        <taxon>Vespertilionidae</taxon>
        <taxon>Myotis</taxon>
    </lineage>
</organism>